<name>A0A015JX76_RHIIW</name>
<dbReference type="SUPFAM" id="SSF101898">
    <property type="entry name" value="NHL repeat"/>
    <property type="match status" value="1"/>
</dbReference>
<reference evidence="1 2" key="1">
    <citation type="submission" date="2014-02" db="EMBL/GenBank/DDBJ databases">
        <title>Single nucleus genome sequencing reveals high similarity among nuclei of an endomycorrhizal fungus.</title>
        <authorList>
            <person name="Lin K."/>
            <person name="Geurts R."/>
            <person name="Zhang Z."/>
            <person name="Limpens E."/>
            <person name="Saunders D.G."/>
            <person name="Mu D."/>
            <person name="Pang E."/>
            <person name="Cao H."/>
            <person name="Cha H."/>
            <person name="Lin T."/>
            <person name="Zhou Q."/>
            <person name="Shang Y."/>
            <person name="Li Y."/>
            <person name="Ivanov S."/>
            <person name="Sharma T."/>
            <person name="Velzen R.V."/>
            <person name="Ruijter N.D."/>
            <person name="Aanen D.K."/>
            <person name="Win J."/>
            <person name="Kamoun S."/>
            <person name="Bisseling T."/>
            <person name="Huang S."/>
        </authorList>
    </citation>
    <scope>NUCLEOTIDE SEQUENCE [LARGE SCALE GENOMIC DNA]</scope>
    <source>
        <strain evidence="2">DAOM197198w</strain>
    </source>
</reference>
<protein>
    <submittedName>
        <fullName evidence="1">Uncharacterized protein</fullName>
    </submittedName>
</protein>
<dbReference type="Gene3D" id="1.10.10.1010">
    <property type="entry name" value="Intein homing endonuclease, domain IV"/>
    <property type="match status" value="3"/>
</dbReference>
<keyword evidence="2" id="KW-1185">Reference proteome</keyword>
<comment type="caution">
    <text evidence="1">The sequence shown here is derived from an EMBL/GenBank/DDBJ whole genome shotgun (WGS) entry which is preliminary data.</text>
</comment>
<evidence type="ECO:0000313" key="2">
    <source>
        <dbReference type="Proteomes" id="UP000022910"/>
    </source>
</evidence>
<dbReference type="AlphaFoldDB" id="A0A015JX76"/>
<sequence length="515" mass="61290">MFVILKNLSNPKYTITGSLNKITIGITQDPETKNYMMIQNDICEKCNFVCSVIHFQRNFKNWTSGNDDIDRLIHNTQQLYHHRYYIHHYTLEWIPYHRFYNIKCVAKDKIYRANWIDGYINKWDDKSQNWERKIKITESHKVYGITQDPETKNYMMVFSCEMDNKICNAIHFLQNIEDWTSGNSDIDKFIQGSQLSAHVNVEKALEWIPYNKLYNIKHIIVKGEVYIANWVDGCIDEWDDKNQIWKRKDLDMFVILESLNNSSVLEFINEVKLYMNKITASHKVYGITQNPDTKDYMIVINDICEKCNFICSIIRFRRNTKNWTSGSINIDKFIQDTQLSDCYASNALEWIPYNRLYNIKHIIMSGSNEVYEANWIGGCIDEWNYRNQNMFVILICLNNSKNVIDEIKSFINKIRAFHEVYGITQNTETKNYMVVFNNKYKQYNHICNAMHFLQNFGNWTSGDSDIDNFIQNSQLSDHSYYKCNALEWIPYNKLHKIAEVNIANWIDGYIYIWDN</sequence>
<gene>
    <name evidence="1" type="ORF">RirG_187050</name>
</gene>
<accession>A0A015JX76</accession>
<evidence type="ECO:0000313" key="1">
    <source>
        <dbReference type="EMBL" id="EXX59669.1"/>
    </source>
</evidence>
<organism evidence="1 2">
    <name type="scientific">Rhizophagus irregularis (strain DAOM 197198w)</name>
    <name type="common">Glomus intraradices</name>
    <dbReference type="NCBI Taxonomy" id="1432141"/>
    <lineage>
        <taxon>Eukaryota</taxon>
        <taxon>Fungi</taxon>
        <taxon>Fungi incertae sedis</taxon>
        <taxon>Mucoromycota</taxon>
        <taxon>Glomeromycotina</taxon>
        <taxon>Glomeromycetes</taxon>
        <taxon>Glomerales</taxon>
        <taxon>Glomeraceae</taxon>
        <taxon>Rhizophagus</taxon>
    </lineage>
</organism>
<dbReference type="Proteomes" id="UP000022910">
    <property type="component" value="Unassembled WGS sequence"/>
</dbReference>
<dbReference type="EMBL" id="JEMT01026269">
    <property type="protein sequence ID" value="EXX59669.1"/>
    <property type="molecule type" value="Genomic_DNA"/>
</dbReference>
<proteinExistence type="predicted"/>
<dbReference type="HOGENOM" id="CLU_000288_7_8_1"/>